<keyword evidence="2" id="KW-1185">Reference proteome</keyword>
<protein>
    <recommendedName>
        <fullName evidence="3">BON domain-containing protein</fullName>
    </recommendedName>
</protein>
<evidence type="ECO:0008006" key="3">
    <source>
        <dbReference type="Google" id="ProtNLM"/>
    </source>
</evidence>
<dbReference type="HOGENOM" id="CLU_1341460_0_0_7"/>
<dbReference type="AlphaFoldDB" id="C6BUH8"/>
<organism evidence="1 2">
    <name type="scientific">Maridesulfovibrio salexigens (strain ATCC 14822 / DSM 2638 / NCIMB 8403 / VKM B-1763)</name>
    <name type="common">Desulfovibrio salexigens</name>
    <dbReference type="NCBI Taxonomy" id="526222"/>
    <lineage>
        <taxon>Bacteria</taxon>
        <taxon>Pseudomonadati</taxon>
        <taxon>Thermodesulfobacteriota</taxon>
        <taxon>Desulfovibrionia</taxon>
        <taxon>Desulfovibrionales</taxon>
        <taxon>Desulfovibrionaceae</taxon>
        <taxon>Maridesulfovibrio</taxon>
    </lineage>
</organism>
<dbReference type="STRING" id="526222.Desal_1926"/>
<accession>C6BUH8</accession>
<name>C6BUH8_MARSD</name>
<evidence type="ECO:0000313" key="1">
    <source>
        <dbReference type="EMBL" id="ACS79987.1"/>
    </source>
</evidence>
<proteinExistence type="predicted"/>
<gene>
    <name evidence="1" type="ordered locus">Desal_1926</name>
</gene>
<dbReference type="EMBL" id="CP001649">
    <property type="protein sequence ID" value="ACS79987.1"/>
    <property type="molecule type" value="Genomic_DNA"/>
</dbReference>
<evidence type="ECO:0000313" key="2">
    <source>
        <dbReference type="Proteomes" id="UP000002601"/>
    </source>
</evidence>
<reference evidence="1 2" key="1">
    <citation type="submission" date="2009-06" db="EMBL/GenBank/DDBJ databases">
        <title>Complete sequence of Desulfovibrio salexigens DSM 2638.</title>
        <authorList>
            <consortium name="US DOE Joint Genome Institute"/>
            <person name="Lucas S."/>
            <person name="Copeland A."/>
            <person name="Lapidus A."/>
            <person name="Glavina del Rio T."/>
            <person name="Tice H."/>
            <person name="Bruce D."/>
            <person name="Goodwin L."/>
            <person name="Pitluck S."/>
            <person name="Munk A.C."/>
            <person name="Brettin T."/>
            <person name="Detter J.C."/>
            <person name="Han C."/>
            <person name="Tapia R."/>
            <person name="Larimer F."/>
            <person name="Land M."/>
            <person name="Hauser L."/>
            <person name="Kyrpides N."/>
            <person name="Anderson I."/>
            <person name="Wall J.D."/>
            <person name="Arkin A.P."/>
            <person name="Dehal P."/>
            <person name="Chivian D."/>
            <person name="Giles B."/>
            <person name="Hazen T.C."/>
        </authorList>
    </citation>
    <scope>NUCLEOTIDE SEQUENCE [LARGE SCALE GENOMIC DNA]</scope>
    <source>
        <strain evidence="2">ATCC 14822 / DSM 2638 / NCIMB 8403 / VKM B-1763</strain>
    </source>
</reference>
<dbReference type="OrthoDB" id="5456508at2"/>
<dbReference type="eggNOG" id="COG2823">
    <property type="taxonomic scope" value="Bacteria"/>
</dbReference>
<sequence length="206" mass="23114">MHNVIKYLLVSVMLVTPCLIGLSAEAGFVPYGRIFKAVKDERPYITQAQDSRLQMQLHKTILLNCPASLANISSYVYSAHAFLVGEVENDAERDTLINSTKEISGLYGLSYFLPQKKITENNTSSELEIKLKGFIDPKYPSSKVAVKVVQNNVIILGVLAPQEQESVTKSLQEIAGTTKIINFLQEPQQQKKIKKRFRPIRNLFGD</sequence>
<dbReference type="KEGG" id="dsa:Desal_1926"/>
<dbReference type="Proteomes" id="UP000002601">
    <property type="component" value="Chromosome"/>
</dbReference>